<dbReference type="InterPro" id="IPR049304">
    <property type="entry name" value="Gly_rich_dom"/>
</dbReference>
<dbReference type="Pfam" id="PF21722">
    <property type="entry name" value="Gly_rich_2"/>
    <property type="match status" value="1"/>
</dbReference>
<gene>
    <name evidence="3" type="ORF">PBR20603_01491</name>
</gene>
<keyword evidence="4" id="KW-1185">Reference proteome</keyword>
<feature type="domain" description="Glycine-rich" evidence="2">
    <location>
        <begin position="154"/>
        <end position="348"/>
    </location>
</feature>
<protein>
    <recommendedName>
        <fullName evidence="2">Glycine-rich domain-containing protein</fullName>
    </recommendedName>
</protein>
<reference evidence="3 4" key="1">
    <citation type="submission" date="2019-08" db="EMBL/GenBank/DDBJ databases">
        <authorList>
            <person name="Peeters C."/>
        </authorList>
    </citation>
    <scope>NUCLEOTIDE SEQUENCE [LARGE SCALE GENOMIC DNA]</scope>
    <source>
        <strain evidence="3 4">LMG 20603</strain>
    </source>
</reference>
<sequence length="352" mass="32870">MTKQTINIGSPPGGTDGDTARSGFTKVNLNFDELYTRAQAKLSKDVSGAEGTVALSIDEALNGIIDLTGVLTGPRIVTVPASPPQPYTVRNRATGAALTFQTSSGTGIVIPTGQTAVLYSDGLNIVDPIGPAIAAAVSGLSFPGRLLGFQVFTSSGTYTPSTGTASIVVEIQGAGGAGGGAPTSPGGTQVSGGGSGGAGGYVKHRMTSGFSGAAVVVGAAGGAGTGATGGTGGASSFAGIVAAGGGGGVAYGPASVIAVSGGAGGAATGGNIVNAPGQPGLPANGVGAIGVFISAPGAMSMMGGGGLQGRGTSPGAAARGFGSGGGGTILDIGSGVSGGAGAPGVVIVWEYR</sequence>
<organism evidence="3 4">
    <name type="scientific">Pandoraea bronchicola</name>
    <dbReference type="NCBI Taxonomy" id="2508287"/>
    <lineage>
        <taxon>Bacteria</taxon>
        <taxon>Pseudomonadati</taxon>
        <taxon>Pseudomonadota</taxon>
        <taxon>Betaproteobacteria</taxon>
        <taxon>Burkholderiales</taxon>
        <taxon>Burkholderiaceae</taxon>
        <taxon>Pandoraea</taxon>
    </lineage>
</organism>
<dbReference type="Proteomes" id="UP000382040">
    <property type="component" value="Unassembled WGS sequence"/>
</dbReference>
<accession>A0A5E5BR69</accession>
<evidence type="ECO:0000256" key="1">
    <source>
        <dbReference type="SAM" id="MobiDB-lite"/>
    </source>
</evidence>
<dbReference type="EMBL" id="CABPST010000002">
    <property type="protein sequence ID" value="VVE87555.1"/>
    <property type="molecule type" value="Genomic_DNA"/>
</dbReference>
<evidence type="ECO:0000259" key="2">
    <source>
        <dbReference type="Pfam" id="PF21722"/>
    </source>
</evidence>
<name>A0A5E5BR69_9BURK</name>
<evidence type="ECO:0000313" key="3">
    <source>
        <dbReference type="EMBL" id="VVE87555.1"/>
    </source>
</evidence>
<dbReference type="AlphaFoldDB" id="A0A5E5BR69"/>
<feature type="region of interest" description="Disordered" evidence="1">
    <location>
        <begin position="1"/>
        <end position="21"/>
    </location>
</feature>
<proteinExistence type="predicted"/>
<evidence type="ECO:0000313" key="4">
    <source>
        <dbReference type="Proteomes" id="UP000382040"/>
    </source>
</evidence>